<dbReference type="NCBIfam" id="NF007894">
    <property type="entry name" value="PRK10598.1"/>
    <property type="match status" value="1"/>
</dbReference>
<dbReference type="InterPro" id="IPR010835">
    <property type="entry name" value="DUF1439"/>
</dbReference>
<dbReference type="Pfam" id="PF07273">
    <property type="entry name" value="DUF1439"/>
    <property type="match status" value="1"/>
</dbReference>
<sequence length="199" mass="22173">MSRLGHRQHAKERHEKVFFAAALVVSGLLVGCNQLTQYTISEQEINQAFEKRNNFSKDIGLPGIADAHIVLTNLASQIGREEPNKVTLTGDARLDMNSLFGSQKATMKLKLKALPVFDKEKGAIYLQEMEVVDATVTPEKMQSVLQTLLPYLNQSLRSYFNQRPAYVLREDSSKGEALAKKLAKGIEVKPGEIVIPFTN</sequence>
<accession>A0A715S782</accession>
<reference evidence="1" key="2">
    <citation type="submission" date="2019-01" db="EMBL/GenBank/DDBJ databases">
        <authorList>
            <consortium name="NCBI Pathogen Detection Project"/>
        </authorList>
    </citation>
    <scope>NUCLEOTIDE SEQUENCE</scope>
    <source>
        <strain evidence="1">CT18</strain>
    </source>
</reference>
<dbReference type="EMBL" id="DAAPBK010000034">
    <property type="protein sequence ID" value="HAD4931759.1"/>
    <property type="molecule type" value="Genomic_DNA"/>
</dbReference>
<name>A0A715S782_SALTI</name>
<gene>
    <name evidence="1" type="ORF">G1T69_21770</name>
</gene>
<organism evidence="1">
    <name type="scientific">Salmonella enterica subsp. enterica serovar Typhi str. CT18</name>
    <dbReference type="NCBI Taxonomy" id="220341"/>
    <lineage>
        <taxon>Bacteria</taxon>
        <taxon>Pseudomonadati</taxon>
        <taxon>Pseudomonadota</taxon>
        <taxon>Gammaproteobacteria</taxon>
        <taxon>Enterobacterales</taxon>
        <taxon>Enterobacteriaceae</taxon>
        <taxon>Salmonella</taxon>
    </lineage>
</organism>
<proteinExistence type="predicted"/>
<dbReference type="AlphaFoldDB" id="A0A715S782"/>
<evidence type="ECO:0000313" key="1">
    <source>
        <dbReference type="EMBL" id="HAD4931759.1"/>
    </source>
</evidence>
<comment type="caution">
    <text evidence="1">The sequence shown here is derived from an EMBL/GenBank/DDBJ whole genome shotgun (WGS) entry which is preliminary data.</text>
</comment>
<protein>
    <submittedName>
        <fullName evidence="1">Lipoprotein</fullName>
    </submittedName>
</protein>
<reference evidence="1" key="1">
    <citation type="journal article" date="2018" name="Genome Biol.">
        <title>SKESA: strategic k-mer extension for scrupulous assemblies.</title>
        <authorList>
            <person name="Souvorov A."/>
            <person name="Agarwala R."/>
            <person name="Lipman D.J."/>
        </authorList>
    </citation>
    <scope>NUCLEOTIDE SEQUENCE</scope>
    <source>
        <strain evidence="1">CT18</strain>
    </source>
</reference>
<dbReference type="PROSITE" id="PS51257">
    <property type="entry name" value="PROKAR_LIPOPROTEIN"/>
    <property type="match status" value="1"/>
</dbReference>
<dbReference type="Gene3D" id="3.15.10.40">
    <property type="entry name" value="Uncharacterised protein PF07273, DUF1439"/>
    <property type="match status" value="1"/>
</dbReference>
<keyword evidence="1" id="KW-0449">Lipoprotein</keyword>